<accession>A0A8B3Y4Y6</accession>
<dbReference type="OrthoDB" id="9553806at2"/>
<protein>
    <submittedName>
        <fullName evidence="1">Uncharacterized protein</fullName>
    </submittedName>
</protein>
<proteinExistence type="predicted"/>
<keyword evidence="2" id="KW-1185">Reference proteome</keyword>
<gene>
    <name evidence="1" type="ORF">SAMN04490197_5475</name>
</gene>
<evidence type="ECO:0000313" key="1">
    <source>
        <dbReference type="EMBL" id="SDU37947.1"/>
    </source>
</evidence>
<sequence>MSNNDLMHLYDVPLSDKEALLLGRIIALWGALESEVFAQTIATFNVQEFEELPRAMNNLSFIKVLELWKARVAEVEEGDRAEVLTQQFEKITRLHDSRNALIHGMWTWSMDEPEKISTTRVSKKQIITMHFPAGSLADFHDELSVINAKIKYPGGVEDTARERENEGVFISRRMLCMLTNNPAADDWLPPRIMQKGKRN</sequence>
<dbReference type="AlphaFoldDB" id="A0A8B3Y4Y6"/>
<dbReference type="EMBL" id="LT629782">
    <property type="protein sequence ID" value="SDU37947.1"/>
    <property type="molecule type" value="Genomic_DNA"/>
</dbReference>
<name>A0A8B3Y4Y6_9PSED</name>
<dbReference type="RefSeq" id="WP_057722952.1">
    <property type="nucleotide sequence ID" value="NZ_JYLM01000003.1"/>
</dbReference>
<reference evidence="1 2" key="1">
    <citation type="submission" date="2016-10" db="EMBL/GenBank/DDBJ databases">
        <authorList>
            <person name="Varghese N."/>
            <person name="Submissions S."/>
        </authorList>
    </citation>
    <scope>NUCLEOTIDE SEQUENCE [LARGE SCALE GENOMIC DNA]</scope>
    <source>
        <strain evidence="1 2">BS2775</strain>
    </source>
</reference>
<organism evidence="1 2">
    <name type="scientific">Pseudomonas orientalis</name>
    <dbReference type="NCBI Taxonomy" id="76758"/>
    <lineage>
        <taxon>Bacteria</taxon>
        <taxon>Pseudomonadati</taxon>
        <taxon>Pseudomonadota</taxon>
        <taxon>Gammaproteobacteria</taxon>
        <taxon>Pseudomonadales</taxon>
        <taxon>Pseudomonadaceae</taxon>
        <taxon>Pseudomonas</taxon>
    </lineage>
</organism>
<evidence type="ECO:0000313" key="2">
    <source>
        <dbReference type="Proteomes" id="UP000183653"/>
    </source>
</evidence>
<dbReference type="Proteomes" id="UP000183653">
    <property type="component" value="Chromosome I"/>
</dbReference>